<dbReference type="InterPro" id="IPR032675">
    <property type="entry name" value="LRR_dom_sf"/>
</dbReference>
<dbReference type="SUPFAM" id="SSF52047">
    <property type="entry name" value="RNI-like"/>
    <property type="match status" value="1"/>
</dbReference>
<sequence>MALRSNALQAWERDPSLNSDDPALLDREIESLSARLHTLKTHRNAIIPIAILPWEILANIFFFHVHRADPLHRWTKDAGWINIAHVCRFWRKVVLDTRNLWTTISCSAKESTAFMLERSMSLSLTLDVFVPAAPRDQEAVFEATKLAMAQLHRIVDIRVSGSKTGTEYFSSMDYIVPEPLLQSLTYAPVQPLLKTEVLGLKILLLIASTSLRRLSLPRCGARFVPEPLPMLQTLNLGICNYKGLNTVTWILKALRGLPSLQSLTVTFNDCDDVRSLPLDVRDKTALVTLCHLEDLTLSCTVSPAAYILRHLTLPRSCGFSLGVEMARPPSDHVQKALMREIVSEIIVAPLRGISFEIQADTDDIVIRGWTCPLPDDRRSMTALYDGNYKINLWLLRGEDLGFRQGSWLSVLYHVGSLLGDDLELLRVHMPSGILFPSAWWSAFGHLRNVHMLHFGGSDPGGLLLALTFRTHRGHSAAEDGFLPRLRSLVLNDINYGPCEYGHSTARKLFYTLEHRWRRQLKLQRICLYNCAYISISDISNLKSGIPEVYWDGRNLVNMAMVTEA</sequence>
<gene>
    <name evidence="2" type="ORF">GLOTRDRAFT_138595</name>
</gene>
<dbReference type="RefSeq" id="XP_007865857.1">
    <property type="nucleotide sequence ID" value="XM_007867666.1"/>
</dbReference>
<dbReference type="Proteomes" id="UP000030669">
    <property type="component" value="Unassembled WGS sequence"/>
</dbReference>
<dbReference type="KEGG" id="gtr:GLOTRDRAFT_138595"/>
<reference evidence="2 3" key="1">
    <citation type="journal article" date="2012" name="Science">
        <title>The Paleozoic origin of enzymatic lignin decomposition reconstructed from 31 fungal genomes.</title>
        <authorList>
            <person name="Floudas D."/>
            <person name="Binder M."/>
            <person name="Riley R."/>
            <person name="Barry K."/>
            <person name="Blanchette R.A."/>
            <person name="Henrissat B."/>
            <person name="Martinez A.T."/>
            <person name="Otillar R."/>
            <person name="Spatafora J.W."/>
            <person name="Yadav J.S."/>
            <person name="Aerts A."/>
            <person name="Benoit I."/>
            <person name="Boyd A."/>
            <person name="Carlson A."/>
            <person name="Copeland A."/>
            <person name="Coutinho P.M."/>
            <person name="de Vries R.P."/>
            <person name="Ferreira P."/>
            <person name="Findley K."/>
            <person name="Foster B."/>
            <person name="Gaskell J."/>
            <person name="Glotzer D."/>
            <person name="Gorecki P."/>
            <person name="Heitman J."/>
            <person name="Hesse C."/>
            <person name="Hori C."/>
            <person name="Igarashi K."/>
            <person name="Jurgens J.A."/>
            <person name="Kallen N."/>
            <person name="Kersten P."/>
            <person name="Kohler A."/>
            <person name="Kuees U."/>
            <person name="Kumar T.K.A."/>
            <person name="Kuo A."/>
            <person name="LaButti K."/>
            <person name="Larrondo L.F."/>
            <person name="Lindquist E."/>
            <person name="Ling A."/>
            <person name="Lombard V."/>
            <person name="Lucas S."/>
            <person name="Lundell T."/>
            <person name="Martin R."/>
            <person name="McLaughlin D.J."/>
            <person name="Morgenstern I."/>
            <person name="Morin E."/>
            <person name="Murat C."/>
            <person name="Nagy L.G."/>
            <person name="Nolan M."/>
            <person name="Ohm R.A."/>
            <person name="Patyshakuliyeva A."/>
            <person name="Rokas A."/>
            <person name="Ruiz-Duenas F.J."/>
            <person name="Sabat G."/>
            <person name="Salamov A."/>
            <person name="Samejima M."/>
            <person name="Schmutz J."/>
            <person name="Slot J.C."/>
            <person name="St John F."/>
            <person name="Stenlid J."/>
            <person name="Sun H."/>
            <person name="Sun S."/>
            <person name="Syed K."/>
            <person name="Tsang A."/>
            <person name="Wiebenga A."/>
            <person name="Young D."/>
            <person name="Pisabarro A."/>
            <person name="Eastwood D.C."/>
            <person name="Martin F."/>
            <person name="Cullen D."/>
            <person name="Grigoriev I.V."/>
            <person name="Hibbett D.S."/>
        </authorList>
    </citation>
    <scope>NUCLEOTIDE SEQUENCE [LARGE SCALE GENOMIC DNA]</scope>
    <source>
        <strain evidence="2 3">ATCC 11539</strain>
    </source>
</reference>
<name>S7Q721_GLOTA</name>
<dbReference type="AlphaFoldDB" id="S7Q721"/>
<dbReference type="EMBL" id="KB469301">
    <property type="protein sequence ID" value="EPQ55826.1"/>
    <property type="molecule type" value="Genomic_DNA"/>
</dbReference>
<dbReference type="InterPro" id="IPR001810">
    <property type="entry name" value="F-box_dom"/>
</dbReference>
<organism evidence="2 3">
    <name type="scientific">Gloeophyllum trabeum (strain ATCC 11539 / FP-39264 / Madison 617)</name>
    <name type="common">Brown rot fungus</name>
    <dbReference type="NCBI Taxonomy" id="670483"/>
    <lineage>
        <taxon>Eukaryota</taxon>
        <taxon>Fungi</taxon>
        <taxon>Dikarya</taxon>
        <taxon>Basidiomycota</taxon>
        <taxon>Agaricomycotina</taxon>
        <taxon>Agaricomycetes</taxon>
        <taxon>Gloeophyllales</taxon>
        <taxon>Gloeophyllaceae</taxon>
        <taxon>Gloeophyllum</taxon>
    </lineage>
</organism>
<keyword evidence="3" id="KW-1185">Reference proteome</keyword>
<dbReference type="Pfam" id="PF12937">
    <property type="entry name" value="F-box-like"/>
    <property type="match status" value="1"/>
</dbReference>
<proteinExistence type="predicted"/>
<evidence type="ECO:0000259" key="1">
    <source>
        <dbReference type="Pfam" id="PF12937"/>
    </source>
</evidence>
<dbReference type="HOGENOM" id="CLU_024199_2_0_1"/>
<dbReference type="OrthoDB" id="3271012at2759"/>
<evidence type="ECO:0000313" key="3">
    <source>
        <dbReference type="Proteomes" id="UP000030669"/>
    </source>
</evidence>
<dbReference type="Gene3D" id="3.80.10.10">
    <property type="entry name" value="Ribonuclease Inhibitor"/>
    <property type="match status" value="1"/>
</dbReference>
<feature type="domain" description="F-box" evidence="1">
    <location>
        <begin position="50"/>
        <end position="106"/>
    </location>
</feature>
<dbReference type="GeneID" id="19304026"/>
<dbReference type="OMA" id="WRSIAIN"/>
<accession>S7Q721</accession>
<evidence type="ECO:0000313" key="2">
    <source>
        <dbReference type="EMBL" id="EPQ55826.1"/>
    </source>
</evidence>
<protein>
    <recommendedName>
        <fullName evidence="1">F-box domain-containing protein</fullName>
    </recommendedName>
</protein>